<comment type="subcellular location">
    <subcellularLocation>
        <location evidence="1">Membrane</location>
        <topology evidence="1">Multi-pass membrane protein</topology>
    </subcellularLocation>
</comment>
<name>A0AAE0FWP4_9CHLO</name>
<dbReference type="InterPro" id="IPR000337">
    <property type="entry name" value="GPCR_3"/>
</dbReference>
<keyword evidence="9" id="KW-0732">Signal</keyword>
<feature type="region of interest" description="Disordered" evidence="8">
    <location>
        <begin position="86"/>
        <end position="115"/>
    </location>
</feature>
<dbReference type="InterPro" id="IPR011992">
    <property type="entry name" value="EF-hand-dom_pair"/>
</dbReference>
<gene>
    <name evidence="11" type="ORF">CYMTET_24023</name>
</gene>
<dbReference type="EMBL" id="LGRX02012421">
    <property type="protein sequence ID" value="KAK3267419.1"/>
    <property type="molecule type" value="Genomic_DNA"/>
</dbReference>
<keyword evidence="5" id="KW-0472">Membrane</keyword>
<dbReference type="Proteomes" id="UP001190700">
    <property type="component" value="Unassembled WGS sequence"/>
</dbReference>
<feature type="compositionally biased region" description="Polar residues" evidence="8">
    <location>
        <begin position="90"/>
        <end position="107"/>
    </location>
</feature>
<dbReference type="Gene3D" id="3.40.50.2300">
    <property type="match status" value="7"/>
</dbReference>
<dbReference type="GO" id="GO:0005509">
    <property type="term" value="F:calcium ion binding"/>
    <property type="evidence" value="ECO:0007669"/>
    <property type="project" value="InterPro"/>
</dbReference>
<organism evidence="11 12">
    <name type="scientific">Cymbomonas tetramitiformis</name>
    <dbReference type="NCBI Taxonomy" id="36881"/>
    <lineage>
        <taxon>Eukaryota</taxon>
        <taxon>Viridiplantae</taxon>
        <taxon>Chlorophyta</taxon>
        <taxon>Pyramimonadophyceae</taxon>
        <taxon>Pyramimonadales</taxon>
        <taxon>Pyramimonadaceae</taxon>
        <taxon>Cymbomonas</taxon>
    </lineage>
</organism>
<dbReference type="PROSITE" id="PS50222">
    <property type="entry name" value="EF_HAND_2"/>
    <property type="match status" value="1"/>
</dbReference>
<evidence type="ECO:0000256" key="3">
    <source>
        <dbReference type="ARBA" id="ARBA00022837"/>
    </source>
</evidence>
<keyword evidence="4" id="KW-1133">Transmembrane helix</keyword>
<dbReference type="AlphaFoldDB" id="A0AAE0FWP4"/>
<dbReference type="SUPFAM" id="SSF53822">
    <property type="entry name" value="Periplasmic binding protein-like I"/>
    <property type="match status" value="2"/>
</dbReference>
<feature type="signal peptide" evidence="9">
    <location>
        <begin position="1"/>
        <end position="16"/>
    </location>
</feature>
<evidence type="ECO:0000259" key="10">
    <source>
        <dbReference type="PROSITE" id="PS50222"/>
    </source>
</evidence>
<feature type="non-terminal residue" evidence="11">
    <location>
        <position position="1152"/>
    </location>
</feature>
<comment type="caution">
    <text evidence="11">The sequence shown here is derived from an EMBL/GenBank/DDBJ whole genome shotgun (WGS) entry which is preliminary data.</text>
</comment>
<reference evidence="11 12" key="1">
    <citation type="journal article" date="2015" name="Genome Biol. Evol.">
        <title>Comparative Genomics of a Bacterivorous Green Alga Reveals Evolutionary Causalities and Consequences of Phago-Mixotrophic Mode of Nutrition.</title>
        <authorList>
            <person name="Burns J.A."/>
            <person name="Paasch A."/>
            <person name="Narechania A."/>
            <person name="Kim E."/>
        </authorList>
    </citation>
    <scope>NUCLEOTIDE SEQUENCE [LARGE SCALE GENOMIC DNA]</scope>
    <source>
        <strain evidence="11 12">PLY_AMNH</strain>
    </source>
</reference>
<dbReference type="PANTHER" id="PTHR24060">
    <property type="entry name" value="METABOTROPIC GLUTAMATE RECEPTOR"/>
    <property type="match status" value="1"/>
</dbReference>
<evidence type="ECO:0000313" key="11">
    <source>
        <dbReference type="EMBL" id="KAK3267419.1"/>
    </source>
</evidence>
<keyword evidence="12" id="KW-1185">Reference proteome</keyword>
<evidence type="ECO:0000313" key="12">
    <source>
        <dbReference type="Proteomes" id="UP001190700"/>
    </source>
</evidence>
<keyword evidence="2" id="KW-0812">Transmembrane</keyword>
<keyword evidence="6" id="KW-0675">Receptor</keyword>
<sequence length="1152" mass="126212">MLLLLLVLAKFQSSQSLLVDPTQAEYTEYSAAEGTVTDGLRFNNALNFLSGNVSESSLRSAFQLLDFDGDGFVSFTEYAASARRSLEDSPVSSNEITTHNSKVTPAATQPRAKQAGYRQVFPREKLQTPNDSDRKVSVADSFRGQDLFHGAKNQWETHSVTRQVLGDRRLTQTSRDGSPYPEEEEGLTLCMDSPSTWLDKDGDSCQSYGQLGWCTEDGLPGESLLKEELTLEDFEADGLTAADVCCVCGAGIPIFRIGVALDLMEQRSGHTRKGQQMAAVHMAIREINNDSSILPDHRLLFAVQDSGCKEDDGIIAADRLAHDWPVDVVVGATCSSASIGVQKVLGLKDVTQISGYSTSTFLVTPEGSSSEDHYPYFMRTILSAKYEARAMADVVHYYNWTRVVTVAVDDEYGLSGIAAFHEAAEALGILVRAEDRLTYPFGTEDFSDVVERLKAAQAFIFVTFGHSGDTGRLLEQAYAAGVGGEGFVWLGSDASTSTTTWESMSSDLSEEDRNDVMRGYIGVRPFINTTTPEYAAFAERWAAQPATMDAETGECSSEVDDADAPIWRRTIVDDNGTSCEMCIGAASFGNDTSGVPQWYAYFYDAVYVVARALQVLLQIHGDHITREEMKNEMLAQSFVGVTGLVTFDAAGDRSEGVMYEVLNHAGRSTLEPVGIWMFSEAEDLTTSEYHVCHEKMDYLPCSNIVWSTDDNSVPRANYIAVGVAIALGAAMPYSSLYALSAVYLGLQVANSRLSANDFVFRFAVENSNCDALGGKQAAATLLDWGANVVVGTTCSESSQTAADRLEPFDIPQISGGATSTAFSVTNRSNTSIDPYPFFMRTMASSKYEGRAIAGVVHYHGWTRVATIAVDDAYGVSVSQEFYQEAEALGIVVRTQDRFIYPYGTEDFSGMVRELQETRTLIIVLFGHTPDTWHLMEQAYAAGVGGEGYVWLMVDDRLWENMDEDVRDDVLRGHIGVRPFINISSPNFKDFSEKWTAQPATLDAETGKCSSEVDDAGSPIWRRTIVDDSGGSYENCVGLNYTSGDLVDNVYPAHYFDAVHVVMHGLQDLLQSRLDTITGIDLRDAMQRQDFVGATGRVTFDFAGDRTSQYFEVVNILGETKNHVGTWDLGPGGYNPCKIGSEEPDCYAVQWST</sequence>
<protein>
    <recommendedName>
        <fullName evidence="10">EF-hand domain-containing protein</fullName>
    </recommendedName>
</protein>
<dbReference type="GO" id="GO:0016020">
    <property type="term" value="C:membrane"/>
    <property type="evidence" value="ECO:0007669"/>
    <property type="project" value="UniProtKB-SubCell"/>
</dbReference>
<proteinExistence type="predicted"/>
<keyword evidence="7" id="KW-0325">Glycoprotein</keyword>
<evidence type="ECO:0000256" key="2">
    <source>
        <dbReference type="ARBA" id="ARBA00022692"/>
    </source>
</evidence>
<dbReference type="InterPro" id="IPR028082">
    <property type="entry name" value="Peripla_BP_I"/>
</dbReference>
<dbReference type="GO" id="GO:0004930">
    <property type="term" value="F:G protein-coupled receptor activity"/>
    <property type="evidence" value="ECO:0007669"/>
    <property type="project" value="InterPro"/>
</dbReference>
<accession>A0AAE0FWP4</accession>
<dbReference type="InterPro" id="IPR050726">
    <property type="entry name" value="mGluR"/>
</dbReference>
<dbReference type="InterPro" id="IPR018247">
    <property type="entry name" value="EF_Hand_1_Ca_BS"/>
</dbReference>
<dbReference type="Pfam" id="PF01094">
    <property type="entry name" value="ANF_receptor"/>
    <property type="match status" value="2"/>
</dbReference>
<evidence type="ECO:0000256" key="5">
    <source>
        <dbReference type="ARBA" id="ARBA00023136"/>
    </source>
</evidence>
<evidence type="ECO:0000256" key="8">
    <source>
        <dbReference type="SAM" id="MobiDB-lite"/>
    </source>
</evidence>
<feature type="chain" id="PRO_5041908950" description="EF-hand domain-containing protein" evidence="9">
    <location>
        <begin position="17"/>
        <end position="1152"/>
    </location>
</feature>
<dbReference type="PRINTS" id="PR00248">
    <property type="entry name" value="GPCRMGR"/>
</dbReference>
<dbReference type="InterPro" id="IPR001828">
    <property type="entry name" value="ANF_lig-bd_rcpt"/>
</dbReference>
<evidence type="ECO:0000256" key="1">
    <source>
        <dbReference type="ARBA" id="ARBA00004141"/>
    </source>
</evidence>
<evidence type="ECO:0000256" key="4">
    <source>
        <dbReference type="ARBA" id="ARBA00022989"/>
    </source>
</evidence>
<evidence type="ECO:0000256" key="7">
    <source>
        <dbReference type="ARBA" id="ARBA00023180"/>
    </source>
</evidence>
<dbReference type="SUPFAM" id="SSF47473">
    <property type="entry name" value="EF-hand"/>
    <property type="match status" value="1"/>
</dbReference>
<evidence type="ECO:0000256" key="6">
    <source>
        <dbReference type="ARBA" id="ARBA00023170"/>
    </source>
</evidence>
<evidence type="ECO:0000256" key="9">
    <source>
        <dbReference type="SAM" id="SignalP"/>
    </source>
</evidence>
<dbReference type="InterPro" id="IPR002048">
    <property type="entry name" value="EF_hand_dom"/>
</dbReference>
<feature type="domain" description="EF-hand" evidence="10">
    <location>
        <begin position="53"/>
        <end position="88"/>
    </location>
</feature>
<dbReference type="PROSITE" id="PS00018">
    <property type="entry name" value="EF_HAND_1"/>
    <property type="match status" value="1"/>
</dbReference>
<keyword evidence="3" id="KW-0106">Calcium</keyword>